<feature type="transmembrane region" description="Helical" evidence="1">
    <location>
        <begin position="192"/>
        <end position="209"/>
    </location>
</feature>
<dbReference type="Pfam" id="PF09925">
    <property type="entry name" value="DUF2157"/>
    <property type="match status" value="1"/>
</dbReference>
<feature type="transmembrane region" description="Helical" evidence="1">
    <location>
        <begin position="271"/>
        <end position="292"/>
    </location>
</feature>
<sequence length="402" mass="46227">MNKTKLKQEGKKWVAEGIISEQQLERILETYKQKDPNFIIIVFAVLLTGLGFLTFIMSDWAQVAHFSRVFVILAAIVGLYILGDILYRKRSELLGVSFVILGYIVFGAGMLLILNIYTVELFSAWPFLIWSVIGLLLYFIYEHKLIFVVGLLVTTAGQIYSGMEFASFSWLILIVFIVGYTHFVYHHANYVFSYLFAISFSLQMVVLTIANAYEYYWLIVLFLALYVIGELLPKEILKKTFQYISLLSIFLFGMYQSFLLQESFFIQDMNLQTSFIIVWGLAILGTVILKLLTRSQLELIDLVLFLPICYLPFSYVLGLVSLFIFSIAWLLLGYRKEDHEKVLLGTVSFLLSTFTVYIQFGWDAMNKSLFFLVGGILLFSISFFLEKQRRAIVDSNKGGNTK</sequence>
<keyword evidence="1" id="KW-0812">Transmembrane</keyword>
<reference evidence="3 4" key="1">
    <citation type="submission" date="2016-10" db="EMBL/GenBank/DDBJ databases">
        <authorList>
            <person name="de Groot N.N."/>
        </authorList>
    </citation>
    <scope>NUCLEOTIDE SEQUENCE [LARGE SCALE GENOMIC DNA]</scope>
    <source>
        <strain evidence="3 4">IBRC-M 10780</strain>
    </source>
</reference>
<feature type="transmembrane region" description="Helical" evidence="1">
    <location>
        <begin position="342"/>
        <end position="362"/>
    </location>
</feature>
<organism evidence="3 4">
    <name type="scientific">Oceanobacillus limi</name>
    <dbReference type="NCBI Taxonomy" id="930131"/>
    <lineage>
        <taxon>Bacteria</taxon>
        <taxon>Bacillati</taxon>
        <taxon>Bacillota</taxon>
        <taxon>Bacilli</taxon>
        <taxon>Bacillales</taxon>
        <taxon>Bacillaceae</taxon>
        <taxon>Oceanobacillus</taxon>
    </lineage>
</organism>
<feature type="transmembrane region" description="Helical" evidence="1">
    <location>
        <begin position="38"/>
        <end position="57"/>
    </location>
</feature>
<gene>
    <name evidence="3" type="ORF">SAMN05216389_10619</name>
</gene>
<evidence type="ECO:0000313" key="3">
    <source>
        <dbReference type="EMBL" id="SET14168.1"/>
    </source>
</evidence>
<keyword evidence="1" id="KW-1133">Transmembrane helix</keyword>
<name>A0A1I0C5I9_9BACI</name>
<dbReference type="EMBL" id="FOHE01000006">
    <property type="protein sequence ID" value="SET14168.1"/>
    <property type="molecule type" value="Genomic_DNA"/>
</dbReference>
<dbReference type="STRING" id="930131.SAMN05216389_10619"/>
<feature type="transmembrane region" description="Helical" evidence="1">
    <location>
        <begin position="167"/>
        <end position="185"/>
    </location>
</feature>
<feature type="transmembrane region" description="Helical" evidence="1">
    <location>
        <begin position="240"/>
        <end position="259"/>
    </location>
</feature>
<feature type="transmembrane region" description="Helical" evidence="1">
    <location>
        <begin position="304"/>
        <end position="330"/>
    </location>
</feature>
<accession>A0A1I0C5I9</accession>
<feature type="transmembrane region" description="Helical" evidence="1">
    <location>
        <begin position="215"/>
        <end position="233"/>
    </location>
</feature>
<dbReference type="RefSeq" id="WP_090868615.1">
    <property type="nucleotide sequence ID" value="NZ_FOHE01000006.1"/>
</dbReference>
<evidence type="ECO:0000256" key="1">
    <source>
        <dbReference type="SAM" id="Phobius"/>
    </source>
</evidence>
<feature type="transmembrane region" description="Helical" evidence="1">
    <location>
        <begin position="123"/>
        <end position="140"/>
    </location>
</feature>
<dbReference type="AlphaFoldDB" id="A0A1I0C5I9"/>
<feature type="transmembrane region" description="Helical" evidence="1">
    <location>
        <begin position="369"/>
        <end position="385"/>
    </location>
</feature>
<evidence type="ECO:0000259" key="2">
    <source>
        <dbReference type="Pfam" id="PF09925"/>
    </source>
</evidence>
<feature type="transmembrane region" description="Helical" evidence="1">
    <location>
        <begin position="63"/>
        <end position="82"/>
    </location>
</feature>
<keyword evidence="4" id="KW-1185">Reference proteome</keyword>
<dbReference type="Proteomes" id="UP000198618">
    <property type="component" value="Unassembled WGS sequence"/>
</dbReference>
<evidence type="ECO:0000313" key="4">
    <source>
        <dbReference type="Proteomes" id="UP000198618"/>
    </source>
</evidence>
<feature type="domain" description="DUF2157" evidence="2">
    <location>
        <begin position="12"/>
        <end position="145"/>
    </location>
</feature>
<feature type="transmembrane region" description="Helical" evidence="1">
    <location>
        <begin position="145"/>
        <end position="161"/>
    </location>
</feature>
<proteinExistence type="predicted"/>
<protein>
    <submittedName>
        <fullName evidence="3">Uncharacterized membrane protein</fullName>
    </submittedName>
</protein>
<keyword evidence="1" id="KW-0472">Membrane</keyword>
<dbReference type="OrthoDB" id="5351773at2"/>
<feature type="transmembrane region" description="Helical" evidence="1">
    <location>
        <begin position="94"/>
        <end position="117"/>
    </location>
</feature>
<dbReference type="InterPro" id="IPR018677">
    <property type="entry name" value="DUF2157"/>
</dbReference>